<dbReference type="InterPro" id="IPR012327">
    <property type="entry name" value="MeTrfase_D12"/>
</dbReference>
<keyword evidence="10" id="KW-1185">Reference proteome</keyword>
<comment type="catalytic activity">
    <reaction evidence="6 8">
        <text>a 2'-deoxyadenosine in DNA + S-adenosyl-L-methionine = an N(6)-methyl-2'-deoxyadenosine in DNA + S-adenosyl-L-homocysteine + H(+)</text>
        <dbReference type="Rhea" id="RHEA:15197"/>
        <dbReference type="Rhea" id="RHEA-COMP:12418"/>
        <dbReference type="Rhea" id="RHEA-COMP:12419"/>
        <dbReference type="ChEBI" id="CHEBI:15378"/>
        <dbReference type="ChEBI" id="CHEBI:57856"/>
        <dbReference type="ChEBI" id="CHEBI:59789"/>
        <dbReference type="ChEBI" id="CHEBI:90615"/>
        <dbReference type="ChEBI" id="CHEBI:90616"/>
        <dbReference type="EC" id="2.1.1.72"/>
    </reaction>
</comment>
<dbReference type="Gene3D" id="3.40.50.150">
    <property type="entry name" value="Vaccinia Virus protein VP39"/>
    <property type="match status" value="1"/>
</dbReference>
<dbReference type="GO" id="GO:0043565">
    <property type="term" value="F:sequence-specific DNA binding"/>
    <property type="evidence" value="ECO:0007669"/>
    <property type="project" value="TreeGrafter"/>
</dbReference>
<dbReference type="AlphaFoldDB" id="A0AAW8QZG5"/>
<dbReference type="GO" id="GO:0006298">
    <property type="term" value="P:mismatch repair"/>
    <property type="evidence" value="ECO:0007669"/>
    <property type="project" value="TreeGrafter"/>
</dbReference>
<dbReference type="Gene3D" id="1.10.1020.10">
    <property type="entry name" value="Adenine-specific Methyltransferase, Domain 2"/>
    <property type="match status" value="1"/>
</dbReference>
<evidence type="ECO:0000256" key="3">
    <source>
        <dbReference type="ARBA" id="ARBA00022603"/>
    </source>
</evidence>
<accession>A0AAW8QZG5</accession>
<evidence type="ECO:0000256" key="7">
    <source>
        <dbReference type="PIRSR" id="PIRSR000398-1"/>
    </source>
</evidence>
<reference evidence="9 10" key="1">
    <citation type="submission" date="2023-09" db="EMBL/GenBank/DDBJ databases">
        <authorList>
            <person name="Rey-Velasco X."/>
        </authorList>
    </citation>
    <scope>NUCLEOTIDE SEQUENCE [LARGE SCALE GENOMIC DNA]</scope>
    <source>
        <strain evidence="9 10">W409</strain>
    </source>
</reference>
<dbReference type="PANTHER" id="PTHR30481:SF3">
    <property type="entry name" value="DNA ADENINE METHYLASE"/>
    <property type="match status" value="1"/>
</dbReference>
<evidence type="ECO:0000256" key="6">
    <source>
        <dbReference type="ARBA" id="ARBA00047942"/>
    </source>
</evidence>
<dbReference type="GO" id="GO:0009307">
    <property type="term" value="P:DNA restriction-modification system"/>
    <property type="evidence" value="ECO:0007669"/>
    <property type="project" value="InterPro"/>
</dbReference>
<evidence type="ECO:0000256" key="5">
    <source>
        <dbReference type="ARBA" id="ARBA00022691"/>
    </source>
</evidence>
<dbReference type="PANTHER" id="PTHR30481">
    <property type="entry name" value="DNA ADENINE METHYLASE"/>
    <property type="match status" value="1"/>
</dbReference>
<keyword evidence="5 8" id="KW-0949">S-adenosyl-L-methionine</keyword>
<protein>
    <recommendedName>
        <fullName evidence="2 8">Site-specific DNA-methyltransferase (adenine-specific)</fullName>
        <ecNumber evidence="2 8">2.1.1.72</ecNumber>
    </recommendedName>
</protein>
<dbReference type="PRINTS" id="PR00505">
    <property type="entry name" value="D12N6MTFRASE"/>
</dbReference>
<comment type="caution">
    <text evidence="9">The sequence shown here is derived from an EMBL/GenBank/DDBJ whole genome shotgun (WGS) entry which is preliminary data.</text>
</comment>
<feature type="binding site" evidence="7">
    <location>
        <position position="13"/>
    </location>
    <ligand>
        <name>S-adenosyl-L-methionine</name>
        <dbReference type="ChEBI" id="CHEBI:59789"/>
    </ligand>
</feature>
<dbReference type="GO" id="GO:0032259">
    <property type="term" value="P:methylation"/>
    <property type="evidence" value="ECO:0007669"/>
    <property type="project" value="UniProtKB-KW"/>
</dbReference>
<dbReference type="InterPro" id="IPR012263">
    <property type="entry name" value="M_m6A_EcoRV"/>
</dbReference>
<evidence type="ECO:0000256" key="4">
    <source>
        <dbReference type="ARBA" id="ARBA00022679"/>
    </source>
</evidence>
<evidence type="ECO:0000256" key="8">
    <source>
        <dbReference type="RuleBase" id="RU361257"/>
    </source>
</evidence>
<dbReference type="EMBL" id="JAVRIE010000002">
    <property type="protein sequence ID" value="MDT0582332.1"/>
    <property type="molecule type" value="Genomic_DNA"/>
</dbReference>
<gene>
    <name evidence="9" type="ORF">RM544_07260</name>
</gene>
<dbReference type="NCBIfam" id="TIGR00571">
    <property type="entry name" value="dam"/>
    <property type="match status" value="1"/>
</dbReference>
<dbReference type="InterPro" id="IPR002052">
    <property type="entry name" value="DNA_methylase_N6_adenine_CS"/>
</dbReference>
<evidence type="ECO:0000313" key="9">
    <source>
        <dbReference type="EMBL" id="MDT0582332.1"/>
    </source>
</evidence>
<comment type="similarity">
    <text evidence="1 8">Belongs to the N(4)/N(6)-methyltransferase family.</text>
</comment>
<sequence length="275" mass="31782">MQKNIKNRAFLKWAGGKYTLLDKILPHLPSSSMYIEPFFGAGSVALNADYDKYQLNDINTDLVNLYRIVQTEPERFLLALTPLFTPETNNADFYYQKRKEFNLERDLFSRAILFVYLNRHGYNGLCRYNSSGGFNVPFGRYVKPKLPVKEIQHFAKRFENAEFTNHDYRKVISEAPKHAVVYCDPPYIPISKTASFTQYASAGFSLEDQRELALTAQKYVQEKQLTVVISNHDTSLSREFYQGAKIKSFQAKRFISQNALTRKPVKELIAIFAPK</sequence>
<keyword evidence="3 8" id="KW-0489">Methyltransferase</keyword>
<dbReference type="GO" id="GO:0009007">
    <property type="term" value="F:site-specific DNA-methyltransferase (adenine-specific) activity"/>
    <property type="evidence" value="ECO:0007669"/>
    <property type="project" value="UniProtKB-UniRule"/>
</dbReference>
<proteinExistence type="inferred from homology"/>
<evidence type="ECO:0000313" key="10">
    <source>
        <dbReference type="Proteomes" id="UP001249020"/>
    </source>
</evidence>
<dbReference type="InterPro" id="IPR023095">
    <property type="entry name" value="Ade_MeTrfase_dom_2"/>
</dbReference>
<name>A0AAW8QZG5_9ALTE</name>
<feature type="binding site" evidence="7">
    <location>
        <position position="17"/>
    </location>
    <ligand>
        <name>S-adenosyl-L-methionine</name>
        <dbReference type="ChEBI" id="CHEBI:59789"/>
    </ligand>
</feature>
<feature type="binding site" evidence="7">
    <location>
        <position position="184"/>
    </location>
    <ligand>
        <name>S-adenosyl-L-methionine</name>
        <dbReference type="ChEBI" id="CHEBI:59789"/>
    </ligand>
</feature>
<dbReference type="PIRSF" id="PIRSF000398">
    <property type="entry name" value="M_m6A_EcoRV"/>
    <property type="match status" value="1"/>
</dbReference>
<dbReference type="RefSeq" id="WP_311361096.1">
    <property type="nucleotide sequence ID" value="NZ_JAVRIE010000002.1"/>
</dbReference>
<dbReference type="InterPro" id="IPR029063">
    <property type="entry name" value="SAM-dependent_MTases_sf"/>
</dbReference>
<dbReference type="GO" id="GO:1904047">
    <property type="term" value="F:S-adenosyl-L-methionine binding"/>
    <property type="evidence" value="ECO:0007669"/>
    <property type="project" value="TreeGrafter"/>
</dbReference>
<dbReference type="Pfam" id="PF02086">
    <property type="entry name" value="MethyltransfD12"/>
    <property type="match status" value="1"/>
</dbReference>
<keyword evidence="4 8" id="KW-0808">Transferase</keyword>
<feature type="binding site" evidence="7">
    <location>
        <position position="57"/>
    </location>
    <ligand>
        <name>S-adenosyl-L-methionine</name>
        <dbReference type="ChEBI" id="CHEBI:59789"/>
    </ligand>
</feature>
<evidence type="ECO:0000256" key="2">
    <source>
        <dbReference type="ARBA" id="ARBA00011900"/>
    </source>
</evidence>
<dbReference type="Proteomes" id="UP001249020">
    <property type="component" value="Unassembled WGS sequence"/>
</dbReference>
<dbReference type="PROSITE" id="PS00092">
    <property type="entry name" value="N6_MTASE"/>
    <property type="match status" value="1"/>
</dbReference>
<evidence type="ECO:0000256" key="1">
    <source>
        <dbReference type="ARBA" id="ARBA00006594"/>
    </source>
</evidence>
<organism evidence="9 10">
    <name type="scientific">Brumicola blandensis</name>
    <dbReference type="NCBI Taxonomy" id="3075611"/>
    <lineage>
        <taxon>Bacteria</taxon>
        <taxon>Pseudomonadati</taxon>
        <taxon>Pseudomonadota</taxon>
        <taxon>Gammaproteobacteria</taxon>
        <taxon>Alteromonadales</taxon>
        <taxon>Alteromonadaceae</taxon>
        <taxon>Brumicola</taxon>
    </lineage>
</organism>
<dbReference type="EC" id="2.1.1.72" evidence="2 8"/>
<dbReference type="SUPFAM" id="SSF53335">
    <property type="entry name" value="S-adenosyl-L-methionine-dependent methyltransferases"/>
    <property type="match status" value="1"/>
</dbReference>